<evidence type="ECO:0000256" key="1">
    <source>
        <dbReference type="ARBA" id="ARBA00004141"/>
    </source>
</evidence>
<dbReference type="STRING" id="1395513.P343_01480"/>
<dbReference type="Pfam" id="PF07681">
    <property type="entry name" value="DoxX"/>
    <property type="match status" value="1"/>
</dbReference>
<feature type="transmembrane region" description="Helical" evidence="5">
    <location>
        <begin position="94"/>
        <end position="119"/>
    </location>
</feature>
<evidence type="ECO:0000313" key="7">
    <source>
        <dbReference type="Proteomes" id="UP000018296"/>
    </source>
</evidence>
<evidence type="ECO:0000256" key="2">
    <source>
        <dbReference type="ARBA" id="ARBA00022692"/>
    </source>
</evidence>
<dbReference type="OrthoDB" id="26941at2"/>
<dbReference type="RefSeq" id="WP_023508614.1">
    <property type="nucleotide sequence ID" value="NZ_AWTC01000001.1"/>
</dbReference>
<accession>V6J0Y0</accession>
<dbReference type="AlphaFoldDB" id="V6J0Y0"/>
<comment type="subcellular location">
    <subcellularLocation>
        <location evidence="1">Membrane</location>
        <topology evidence="1">Multi-pass membrane protein</topology>
    </subcellularLocation>
</comment>
<dbReference type="PATRIC" id="fig|1395513.3.peg.305"/>
<dbReference type="GO" id="GO:0016020">
    <property type="term" value="C:membrane"/>
    <property type="evidence" value="ECO:0007669"/>
    <property type="project" value="UniProtKB-SubCell"/>
</dbReference>
<dbReference type="eggNOG" id="COG2259">
    <property type="taxonomic scope" value="Bacteria"/>
</dbReference>
<name>V6J0Y0_9BACL</name>
<comment type="caution">
    <text evidence="6">The sequence shown here is derived from an EMBL/GenBank/DDBJ whole genome shotgun (WGS) entry which is preliminary data.</text>
</comment>
<keyword evidence="4 5" id="KW-0472">Membrane</keyword>
<gene>
    <name evidence="6" type="ORF">P343_01480</name>
</gene>
<dbReference type="InterPro" id="IPR032808">
    <property type="entry name" value="DoxX"/>
</dbReference>
<dbReference type="PANTHER" id="PTHR39157:SF1">
    <property type="entry name" value="DOXX FAMILY PROTEIN"/>
    <property type="match status" value="1"/>
</dbReference>
<protein>
    <submittedName>
        <fullName evidence="6">Crp/Fnr family transcriptional regulator</fullName>
    </submittedName>
</protein>
<evidence type="ECO:0000256" key="5">
    <source>
        <dbReference type="SAM" id="Phobius"/>
    </source>
</evidence>
<reference evidence="6 7" key="1">
    <citation type="journal article" date="2013" name="Genome Announc.">
        <title>Genome Sequence of Sporolactobacillus laevolacticus DSM442, an Efficient Polymer-Grade D-Lactate Producer from Agricultural Waste Cottonseed as a Nitrogen Source.</title>
        <authorList>
            <person name="Wang H."/>
            <person name="Wang L."/>
            <person name="Ju J."/>
            <person name="Yu B."/>
            <person name="Ma Y."/>
        </authorList>
    </citation>
    <scope>NUCLEOTIDE SEQUENCE [LARGE SCALE GENOMIC DNA]</scope>
    <source>
        <strain evidence="6 7">DSM 442</strain>
    </source>
</reference>
<evidence type="ECO:0000256" key="4">
    <source>
        <dbReference type="ARBA" id="ARBA00023136"/>
    </source>
</evidence>
<keyword evidence="2 5" id="KW-0812">Transmembrane</keyword>
<evidence type="ECO:0000256" key="3">
    <source>
        <dbReference type="ARBA" id="ARBA00022989"/>
    </source>
</evidence>
<dbReference type="PANTHER" id="PTHR39157">
    <property type="entry name" value="INTEGRAL MEMBRANE PROTEIN-RELATED"/>
    <property type="match status" value="1"/>
</dbReference>
<sequence>MVNWLRTSKTASFVLLVLRVWLGWQWLKDGFEKVFGAKPFDASGYLKGVIANPVKGPDHNVLYGPYNAFIQHIALPGSGFFSFLVKWGELLCGLGLLLGTLTTAAVFFALLMNFMYLFAGTVSSNPLYILVGGIILFAGFNAGKWGGDYWLIPWLRQAFGKKIGKETVNYNRGQ</sequence>
<keyword evidence="7" id="KW-1185">Reference proteome</keyword>
<keyword evidence="3 5" id="KW-1133">Transmembrane helix</keyword>
<evidence type="ECO:0000313" key="6">
    <source>
        <dbReference type="EMBL" id="EST13470.1"/>
    </source>
</evidence>
<dbReference type="EMBL" id="AWTC01000001">
    <property type="protein sequence ID" value="EST13470.1"/>
    <property type="molecule type" value="Genomic_DNA"/>
</dbReference>
<dbReference type="Proteomes" id="UP000018296">
    <property type="component" value="Unassembled WGS sequence"/>
</dbReference>
<feature type="transmembrane region" description="Helical" evidence="5">
    <location>
        <begin position="125"/>
        <end position="143"/>
    </location>
</feature>
<proteinExistence type="predicted"/>
<organism evidence="6 7">
    <name type="scientific">Sporolactobacillus laevolacticus DSM 442</name>
    <dbReference type="NCBI Taxonomy" id="1395513"/>
    <lineage>
        <taxon>Bacteria</taxon>
        <taxon>Bacillati</taxon>
        <taxon>Bacillota</taxon>
        <taxon>Bacilli</taxon>
        <taxon>Bacillales</taxon>
        <taxon>Sporolactobacillaceae</taxon>
        <taxon>Sporolactobacillus</taxon>
    </lineage>
</organism>